<evidence type="ECO:0000256" key="1">
    <source>
        <dbReference type="SAM" id="Phobius"/>
    </source>
</evidence>
<accession>A0A6G0XJ16</accession>
<dbReference type="VEuPathDB" id="FungiDB:AeMF1_012267"/>
<name>A0A6G0XJ16_9STRA</name>
<proteinExistence type="predicted"/>
<keyword evidence="1" id="KW-0472">Membrane</keyword>
<evidence type="ECO:0000313" key="3">
    <source>
        <dbReference type="Proteomes" id="UP000481153"/>
    </source>
</evidence>
<keyword evidence="3" id="KW-1185">Reference proteome</keyword>
<dbReference type="EMBL" id="VJMJ01000052">
    <property type="protein sequence ID" value="KAF0740355.1"/>
    <property type="molecule type" value="Genomic_DNA"/>
</dbReference>
<feature type="transmembrane region" description="Helical" evidence="1">
    <location>
        <begin position="71"/>
        <end position="93"/>
    </location>
</feature>
<sequence>MVFLTKRRAVITRWFVVLTALVAFVGSTKLTGFPGGDLCFLASFVVFAYSALQAYSMTHEKILLLSRTAQLVFEVLIALLMVVGALTCIMIGLPFTDSYGLGLLATIFVFFACIAQMIVVAYIRATPAAGTSDLSCDLIIAASPTTVHQVYDAKPIA</sequence>
<keyword evidence="1" id="KW-1133">Transmembrane helix</keyword>
<dbReference type="AlphaFoldDB" id="A0A6G0XJ16"/>
<protein>
    <submittedName>
        <fullName evidence="2">Uncharacterized protein</fullName>
    </submittedName>
</protein>
<comment type="caution">
    <text evidence="2">The sequence shown here is derived from an EMBL/GenBank/DDBJ whole genome shotgun (WGS) entry which is preliminary data.</text>
</comment>
<evidence type="ECO:0000313" key="2">
    <source>
        <dbReference type="EMBL" id="KAF0740355.1"/>
    </source>
</evidence>
<dbReference type="Proteomes" id="UP000481153">
    <property type="component" value="Unassembled WGS sequence"/>
</dbReference>
<gene>
    <name evidence="2" type="ORF">Ae201684_004094</name>
</gene>
<reference evidence="2 3" key="1">
    <citation type="submission" date="2019-07" db="EMBL/GenBank/DDBJ databases">
        <title>Genomics analysis of Aphanomyces spp. identifies a new class of oomycete effector associated with host adaptation.</title>
        <authorList>
            <person name="Gaulin E."/>
        </authorList>
    </citation>
    <scope>NUCLEOTIDE SEQUENCE [LARGE SCALE GENOMIC DNA]</scope>
    <source>
        <strain evidence="2 3">ATCC 201684</strain>
    </source>
</reference>
<feature type="transmembrane region" description="Helical" evidence="1">
    <location>
        <begin position="99"/>
        <end position="123"/>
    </location>
</feature>
<keyword evidence="1" id="KW-0812">Transmembrane</keyword>
<organism evidence="2 3">
    <name type="scientific">Aphanomyces euteiches</name>
    <dbReference type="NCBI Taxonomy" id="100861"/>
    <lineage>
        <taxon>Eukaryota</taxon>
        <taxon>Sar</taxon>
        <taxon>Stramenopiles</taxon>
        <taxon>Oomycota</taxon>
        <taxon>Saprolegniomycetes</taxon>
        <taxon>Saprolegniales</taxon>
        <taxon>Verrucalvaceae</taxon>
        <taxon>Aphanomyces</taxon>
    </lineage>
</organism>
<feature type="transmembrane region" description="Helical" evidence="1">
    <location>
        <begin position="40"/>
        <end position="59"/>
    </location>
</feature>